<gene>
    <name evidence="1" type="ORF">STRCR_2133</name>
</gene>
<dbReference type="Proteomes" id="UP000004322">
    <property type="component" value="Unassembled WGS sequence"/>
</dbReference>
<dbReference type="EMBL" id="AEUV02000002">
    <property type="protein sequence ID" value="EHI74767.1"/>
    <property type="molecule type" value="Genomic_DNA"/>
</dbReference>
<comment type="caution">
    <text evidence="1">The sequence shown here is derived from an EMBL/GenBank/DDBJ whole genome shotgun (WGS) entry which is preliminary data.</text>
</comment>
<sequence>MGTLIQNDFLSQFQSLGGHGQSPDSFMPSPAEKNLICYERLMIE</sequence>
<proteinExistence type="predicted"/>
<accession>G5JS53</accession>
<dbReference type="STRING" id="873449.STRCR_2133"/>
<dbReference type="AlphaFoldDB" id="G5JS53"/>
<name>G5JS53_STRCG</name>
<evidence type="ECO:0000313" key="2">
    <source>
        <dbReference type="Proteomes" id="UP000004322"/>
    </source>
</evidence>
<organism evidence="1 2">
    <name type="scientific">Streptococcus criceti HS-6</name>
    <dbReference type="NCBI Taxonomy" id="873449"/>
    <lineage>
        <taxon>Bacteria</taxon>
        <taxon>Bacillati</taxon>
        <taxon>Bacillota</taxon>
        <taxon>Bacilli</taxon>
        <taxon>Lactobacillales</taxon>
        <taxon>Streptococcaceae</taxon>
        <taxon>Streptococcus</taxon>
    </lineage>
</organism>
<protein>
    <submittedName>
        <fullName evidence="1">Uncharacterized protein</fullName>
    </submittedName>
</protein>
<evidence type="ECO:0000313" key="1">
    <source>
        <dbReference type="EMBL" id="EHI74767.1"/>
    </source>
</evidence>
<reference evidence="1" key="1">
    <citation type="submission" date="2011-07" db="EMBL/GenBank/DDBJ databases">
        <authorList>
            <person name="Stanhope M.J."/>
            <person name="Durkin A.S."/>
            <person name="Hostetler J."/>
            <person name="Kim M."/>
            <person name="Radune D."/>
            <person name="Singh I."/>
            <person name="Town C.D."/>
        </authorList>
    </citation>
    <scope>NUCLEOTIDE SEQUENCE [LARGE SCALE GENOMIC DNA]</scope>
    <source>
        <strain evidence="1">HS-6</strain>
    </source>
</reference>
<keyword evidence="2" id="KW-1185">Reference proteome</keyword>